<evidence type="ECO:0000256" key="1">
    <source>
        <dbReference type="ARBA" id="ARBA00004340"/>
    </source>
</evidence>
<accession>A0A564YM78</accession>
<gene>
    <name evidence="13" type="ORF">WMSIL1_LOCUS7555</name>
</gene>
<dbReference type="PANTHER" id="PTHR10502:SF175">
    <property type="entry name" value="ANNEXIN A13"/>
    <property type="match status" value="1"/>
</dbReference>
<dbReference type="GO" id="GO:0005634">
    <property type="term" value="C:nucleus"/>
    <property type="evidence" value="ECO:0007669"/>
    <property type="project" value="TreeGrafter"/>
</dbReference>
<dbReference type="SUPFAM" id="SSF47874">
    <property type="entry name" value="Annexin"/>
    <property type="match status" value="1"/>
</dbReference>
<dbReference type="InterPro" id="IPR001464">
    <property type="entry name" value="Annexin"/>
</dbReference>
<evidence type="ECO:0000256" key="6">
    <source>
        <dbReference type="ARBA" id="ARBA00023216"/>
    </source>
</evidence>
<dbReference type="FunFam" id="1.10.220.10:FF:000004">
    <property type="entry name" value="Annexin"/>
    <property type="match status" value="1"/>
</dbReference>
<evidence type="ECO:0000256" key="11">
    <source>
        <dbReference type="RuleBase" id="RU003540"/>
    </source>
</evidence>
<dbReference type="PRINTS" id="PR00196">
    <property type="entry name" value="ANNEXIN"/>
</dbReference>
<evidence type="ECO:0000256" key="3">
    <source>
        <dbReference type="ARBA" id="ARBA00007831"/>
    </source>
</evidence>
<proteinExistence type="inferred from homology"/>
<evidence type="ECO:0000256" key="4">
    <source>
        <dbReference type="ARBA" id="ARBA00022737"/>
    </source>
</evidence>
<dbReference type="AlphaFoldDB" id="A0A564YM78"/>
<name>A0A564YM78_HYMDI</name>
<dbReference type="GO" id="GO:0005737">
    <property type="term" value="C:cytoplasm"/>
    <property type="evidence" value="ECO:0007669"/>
    <property type="project" value="TreeGrafter"/>
</dbReference>
<evidence type="ECO:0000256" key="2">
    <source>
        <dbReference type="ARBA" id="ARBA00004550"/>
    </source>
</evidence>
<evidence type="ECO:0000256" key="10">
    <source>
        <dbReference type="ARBA" id="ARBA00077076"/>
    </source>
</evidence>
<feature type="compositionally biased region" description="Low complexity" evidence="12">
    <location>
        <begin position="73"/>
        <end position="85"/>
    </location>
</feature>
<dbReference type="Gene3D" id="1.10.220.10">
    <property type="entry name" value="Annexin"/>
    <property type="match status" value="4"/>
</dbReference>
<dbReference type="GO" id="GO:0005544">
    <property type="term" value="F:calcium-dependent phospholipid binding"/>
    <property type="evidence" value="ECO:0007669"/>
    <property type="project" value="UniProtKB-KW"/>
</dbReference>
<comment type="subcellular location">
    <subcellularLocation>
        <location evidence="1">Host cell</location>
    </subcellularLocation>
    <subcellularLocation>
        <location evidence="2">Secreted</location>
        <location evidence="2">Extracellular exosome</location>
    </subcellularLocation>
    <subcellularLocation>
        <location evidence="9">Tegument</location>
    </subcellularLocation>
</comment>
<dbReference type="FunFam" id="1.10.220.10:FF:000002">
    <property type="entry name" value="Annexin"/>
    <property type="match status" value="1"/>
</dbReference>
<evidence type="ECO:0000256" key="7">
    <source>
        <dbReference type="ARBA" id="ARBA00023302"/>
    </source>
</evidence>
<reference evidence="13 14" key="1">
    <citation type="submission" date="2019-07" db="EMBL/GenBank/DDBJ databases">
        <authorList>
            <person name="Jastrzebski P J."/>
            <person name="Paukszto L."/>
            <person name="Jastrzebski P J."/>
        </authorList>
    </citation>
    <scope>NUCLEOTIDE SEQUENCE [LARGE SCALE GENOMIC DNA]</scope>
    <source>
        <strain evidence="13 14">WMS-il1</strain>
    </source>
</reference>
<evidence type="ECO:0000256" key="8">
    <source>
        <dbReference type="ARBA" id="ARBA00059330"/>
    </source>
</evidence>
<dbReference type="InterPro" id="IPR018502">
    <property type="entry name" value="Annexin_repeat"/>
</dbReference>
<feature type="compositionally biased region" description="Low complexity" evidence="12">
    <location>
        <begin position="1"/>
        <end position="63"/>
    </location>
</feature>
<comment type="domain">
    <text evidence="11">A pair of annexin repeats may form one binding site for calcium and phospholipid.</text>
</comment>
<evidence type="ECO:0000313" key="13">
    <source>
        <dbReference type="EMBL" id="VUZ48270.1"/>
    </source>
</evidence>
<dbReference type="Proteomes" id="UP000321570">
    <property type="component" value="Unassembled WGS sequence"/>
</dbReference>
<dbReference type="EMBL" id="CABIJS010000277">
    <property type="protein sequence ID" value="VUZ48270.1"/>
    <property type="molecule type" value="Genomic_DNA"/>
</dbReference>
<keyword evidence="4 11" id="KW-0677">Repeat</keyword>
<organism evidence="13 14">
    <name type="scientific">Hymenolepis diminuta</name>
    <name type="common">Rat tapeworm</name>
    <dbReference type="NCBI Taxonomy" id="6216"/>
    <lineage>
        <taxon>Eukaryota</taxon>
        <taxon>Metazoa</taxon>
        <taxon>Spiralia</taxon>
        <taxon>Lophotrochozoa</taxon>
        <taxon>Platyhelminthes</taxon>
        <taxon>Cestoda</taxon>
        <taxon>Eucestoda</taxon>
        <taxon>Cyclophyllidea</taxon>
        <taxon>Hymenolepididae</taxon>
        <taxon>Hymenolepis</taxon>
    </lineage>
</organism>
<comment type="function">
    <text evidence="8">Involved in reproduction of the worm. Involved in host-parasite interaction. Delivered into the host cell by means of parasite exosomes. Binds to acidic phospholipid membranes in a calcium-dependent manner in vitro. Causes aggregation of liposomes in the presence of calcium, but not in its absence. Likely to promote membrane fusion. May provide structural integrity within the tegument.</text>
</comment>
<dbReference type="InterPro" id="IPR037104">
    <property type="entry name" value="Annexin_sf"/>
</dbReference>
<dbReference type="GO" id="GO:0012506">
    <property type="term" value="C:vesicle membrane"/>
    <property type="evidence" value="ECO:0007669"/>
    <property type="project" value="TreeGrafter"/>
</dbReference>
<dbReference type="GO" id="GO:0005886">
    <property type="term" value="C:plasma membrane"/>
    <property type="evidence" value="ECO:0007669"/>
    <property type="project" value="TreeGrafter"/>
</dbReference>
<evidence type="ECO:0000256" key="5">
    <source>
        <dbReference type="ARBA" id="ARBA00022837"/>
    </source>
</evidence>
<keyword evidence="5 11" id="KW-0106">Calcium</keyword>
<dbReference type="PROSITE" id="PS00223">
    <property type="entry name" value="ANNEXIN_1"/>
    <property type="match status" value="1"/>
</dbReference>
<dbReference type="InterPro" id="IPR018252">
    <property type="entry name" value="Annexin_repeat_CS"/>
</dbReference>
<sequence>MSGYPNQPSFNPSQPPQGQMSGYPPQGQMGGYPPQGQMGGYPPQGQMGGYPPQGQMGGYPPQGQMGGYPPQGPMGQPGQIGYQPPGFAPPGPIGAYPPQSQMGYQQHGYPPQGQMGFGQPGAQMGGMNPYYTGKPTVVPSPNFDASSDSQLLYKAMKGLGTDEATIINVLSKRSFKQRQDIVQNFKSSFGKDLEKNLKSELSGKFERIVLLSLKGLPGLLATSMYNAVSGAGTDETVLLQCIIPYQNAIIKETVTIYNKLTGRKLEDSIRGDTSGDFQKILVALMQGDRDESMNVDANLVRTDVQKLYEAGEGRWGTEEAVFTRIFAQRSFAHIKALSQAYENEKKTPLVKAIKKETSGDYEDVLVAIVQFAEDKNALQAEWLYRSMRGLGTDNDSLILIVLGRSEIDLADIRDVYQKKYGKTLAEAIAKDTSGDYKKMLLALI</sequence>
<keyword evidence="6 11" id="KW-0041">Annexin</keyword>
<evidence type="ECO:0000256" key="12">
    <source>
        <dbReference type="SAM" id="MobiDB-lite"/>
    </source>
</evidence>
<dbReference type="GO" id="GO:0005576">
    <property type="term" value="C:extracellular region"/>
    <property type="evidence" value="ECO:0007669"/>
    <property type="project" value="UniProtKB-SubCell"/>
</dbReference>
<keyword evidence="7 11" id="KW-0111">Calcium/phospholipid-binding</keyword>
<dbReference type="Pfam" id="PF00191">
    <property type="entry name" value="Annexin"/>
    <property type="match status" value="4"/>
</dbReference>
<dbReference type="GO" id="GO:0001786">
    <property type="term" value="F:phosphatidylserine binding"/>
    <property type="evidence" value="ECO:0007669"/>
    <property type="project" value="TreeGrafter"/>
</dbReference>
<keyword evidence="14" id="KW-1185">Reference proteome</keyword>
<dbReference type="GO" id="GO:0043657">
    <property type="term" value="C:host cell"/>
    <property type="evidence" value="ECO:0007669"/>
    <property type="project" value="UniProtKB-SubCell"/>
</dbReference>
<feature type="compositionally biased region" description="Low complexity" evidence="12">
    <location>
        <begin position="93"/>
        <end position="114"/>
    </location>
</feature>
<dbReference type="PROSITE" id="PS51897">
    <property type="entry name" value="ANNEXIN_2"/>
    <property type="match status" value="3"/>
</dbReference>
<evidence type="ECO:0000313" key="14">
    <source>
        <dbReference type="Proteomes" id="UP000321570"/>
    </source>
</evidence>
<protein>
    <recommendedName>
        <fullName evidence="10 11">Annexin</fullName>
    </recommendedName>
</protein>
<comment type="similarity">
    <text evidence="3 11">Belongs to the annexin family.</text>
</comment>
<dbReference type="FunFam" id="1.10.220.10:FF:000001">
    <property type="entry name" value="Annexin"/>
    <property type="match status" value="1"/>
</dbReference>
<dbReference type="PANTHER" id="PTHR10502">
    <property type="entry name" value="ANNEXIN"/>
    <property type="match status" value="1"/>
</dbReference>
<feature type="region of interest" description="Disordered" evidence="12">
    <location>
        <begin position="1"/>
        <end position="116"/>
    </location>
</feature>
<dbReference type="GO" id="GO:0005509">
    <property type="term" value="F:calcium ion binding"/>
    <property type="evidence" value="ECO:0007669"/>
    <property type="project" value="InterPro"/>
</dbReference>
<dbReference type="SMART" id="SM00335">
    <property type="entry name" value="ANX"/>
    <property type="match status" value="4"/>
</dbReference>
<evidence type="ECO:0000256" key="9">
    <source>
        <dbReference type="ARBA" id="ARBA00060393"/>
    </source>
</evidence>